<comment type="caution">
    <text evidence="1">The sequence shown here is derived from an EMBL/GenBank/DDBJ whole genome shotgun (WGS) entry which is preliminary data.</text>
</comment>
<dbReference type="PATRIC" id="fig|1411148.3.peg.2024"/>
<dbReference type="AlphaFoldDB" id="W2C3P2"/>
<gene>
    <name evidence="1" type="ORF">N425_12245</name>
</gene>
<dbReference type="Proteomes" id="UP000018837">
    <property type="component" value="Unassembled WGS sequence"/>
</dbReference>
<reference evidence="1 2" key="1">
    <citation type="submission" date="2013-11" db="EMBL/GenBank/DDBJ databases">
        <title>Single cell genomics of uncultured Tannerella BU063 (oral taxon 286).</title>
        <authorList>
            <person name="Beall C.J."/>
            <person name="Campbell A.G."/>
            <person name="Griffen A.L."/>
            <person name="Podar M."/>
            <person name="Leys E.J."/>
        </authorList>
    </citation>
    <scope>NUCLEOTIDE SEQUENCE [LARGE SCALE GENOMIC DNA]</scope>
    <source>
        <strain evidence="1">Cell 2</strain>
    </source>
</reference>
<organism evidence="1 2">
    <name type="scientific">Tannerella sp. oral taxon BU063 isolate Cell 2</name>
    <dbReference type="NCBI Taxonomy" id="1411148"/>
    <lineage>
        <taxon>Bacteria</taxon>
        <taxon>Pseudomonadati</taxon>
        <taxon>Bacteroidota</taxon>
        <taxon>Bacteroidia</taxon>
        <taxon>Bacteroidales</taxon>
        <taxon>Tannerellaceae</taxon>
        <taxon>Tannerella</taxon>
    </lineage>
</organism>
<evidence type="ECO:0000313" key="1">
    <source>
        <dbReference type="EMBL" id="ETK01082.1"/>
    </source>
</evidence>
<protein>
    <submittedName>
        <fullName evidence="1">Uncharacterized protein</fullName>
    </submittedName>
</protein>
<accession>W2C3P2</accession>
<name>W2C3P2_9BACT</name>
<proteinExistence type="predicted"/>
<dbReference type="EMBL" id="AYUF01000492">
    <property type="protein sequence ID" value="ETK01082.1"/>
    <property type="molecule type" value="Genomic_DNA"/>
</dbReference>
<evidence type="ECO:0000313" key="2">
    <source>
        <dbReference type="Proteomes" id="UP000018837"/>
    </source>
</evidence>
<sequence length="128" mass="14585">MRVPEKYYDEVFDFSGQWDVPSKCGLKLISRPGQPVTVIVTELYQDNPGTSVTAAGYALARQIFERKQLAPAEVRYLECNPDTQSKLSFYDEEYFEVTFPETTGGSGRPTYRQLSREEVAALFDQPKE</sequence>